<sequence length="413" mass="45593">MNQLIWSKILSFISVILVGCIGVYIPIYIGHLNPIFLQYINVFAGGTLLTLSLCHLIPEAEEIVRANDISLSLLGTEIPIVAYLTLLGLTIILFFEKALFSPQDVSQFHMHDHSFPHKRDHHHHHHKDPGCVGVNNSSRISISTGDKSKSHLDTHSHKSNHTHYGGEIPETKVTISIASQSCDAMSYIVPSDELESNNIGTDTPLISSSVLPSEESLNVHKHHDHHTSLTFNPDLKTQNGSPNSSLNVYFLVSALSVHAIFEGMLVGISKSPISVMTITLVILAHKWVEGIAVSAGIKKHPEISQPLINQLLVSFILMSPLGIIIGQVFSFINSPILNVVFTCISSGALLYVALGEMVLDEFNCGENRKQKFILFLTGILLVSVINVVQHKLGGCTLHNHHHHHHHHHHYHGH</sequence>
<feature type="transmembrane region" description="Helical" evidence="6">
    <location>
        <begin position="78"/>
        <end position="100"/>
    </location>
</feature>
<evidence type="ECO:0000256" key="1">
    <source>
        <dbReference type="ARBA" id="ARBA00004141"/>
    </source>
</evidence>
<keyword evidence="3 6" id="KW-1133">Transmembrane helix</keyword>
<feature type="transmembrane region" description="Helical" evidence="6">
    <location>
        <begin position="307"/>
        <end position="330"/>
    </location>
</feature>
<dbReference type="EMBL" id="JAPCXB010000109">
    <property type="protein sequence ID" value="KAJ1607955.1"/>
    <property type="molecule type" value="Genomic_DNA"/>
</dbReference>
<organism evidence="7 8">
    <name type="scientific">Cryptosporidium canis</name>
    <dbReference type="NCBI Taxonomy" id="195482"/>
    <lineage>
        <taxon>Eukaryota</taxon>
        <taxon>Sar</taxon>
        <taxon>Alveolata</taxon>
        <taxon>Apicomplexa</taxon>
        <taxon>Conoidasida</taxon>
        <taxon>Coccidia</taxon>
        <taxon>Eucoccidiorida</taxon>
        <taxon>Eimeriorina</taxon>
        <taxon>Cryptosporidiidae</taxon>
        <taxon>Cryptosporidium</taxon>
    </lineage>
</organism>
<evidence type="ECO:0000256" key="5">
    <source>
        <dbReference type="SAM" id="MobiDB-lite"/>
    </source>
</evidence>
<evidence type="ECO:0000256" key="3">
    <source>
        <dbReference type="ARBA" id="ARBA00022989"/>
    </source>
</evidence>
<comment type="caution">
    <text evidence="7">The sequence shown here is derived from an EMBL/GenBank/DDBJ whole genome shotgun (WGS) entry which is preliminary data.</text>
</comment>
<dbReference type="InterPro" id="IPR003689">
    <property type="entry name" value="ZIP"/>
</dbReference>
<feature type="compositionally biased region" description="Polar residues" evidence="5">
    <location>
        <begin position="134"/>
        <end position="145"/>
    </location>
</feature>
<keyword evidence="4 6" id="KW-0472">Membrane</keyword>
<dbReference type="PANTHER" id="PTHR11040">
    <property type="entry name" value="ZINC/IRON TRANSPORTER"/>
    <property type="match status" value="1"/>
</dbReference>
<keyword evidence="2 6" id="KW-0812">Transmembrane</keyword>
<feature type="transmembrane region" description="Helical" evidence="6">
    <location>
        <begin position="371"/>
        <end position="388"/>
    </location>
</feature>
<feature type="compositionally biased region" description="Basic and acidic residues" evidence="5">
    <location>
        <begin position="146"/>
        <end position="156"/>
    </location>
</feature>
<dbReference type="Pfam" id="PF02535">
    <property type="entry name" value="Zip"/>
    <property type="match status" value="1"/>
</dbReference>
<evidence type="ECO:0000313" key="7">
    <source>
        <dbReference type="EMBL" id="KAJ1607955.1"/>
    </source>
</evidence>
<evidence type="ECO:0000256" key="4">
    <source>
        <dbReference type="ARBA" id="ARBA00023136"/>
    </source>
</evidence>
<feature type="compositionally biased region" description="Basic residues" evidence="5">
    <location>
        <begin position="118"/>
        <end position="127"/>
    </location>
</feature>
<comment type="subcellular location">
    <subcellularLocation>
        <location evidence="1">Membrane</location>
        <topology evidence="1">Multi-pass membrane protein</topology>
    </subcellularLocation>
</comment>
<feature type="transmembrane region" description="Helical" evidence="6">
    <location>
        <begin position="273"/>
        <end position="295"/>
    </location>
</feature>
<name>A0ABQ8P7I5_9CRYT</name>
<accession>A0ABQ8P7I5</accession>
<feature type="transmembrane region" description="Helical" evidence="6">
    <location>
        <begin position="336"/>
        <end position="359"/>
    </location>
</feature>
<keyword evidence="8" id="KW-1185">Reference proteome</keyword>
<feature type="transmembrane region" description="Helical" evidence="6">
    <location>
        <begin position="6"/>
        <end position="27"/>
    </location>
</feature>
<feature type="transmembrane region" description="Helical" evidence="6">
    <location>
        <begin position="39"/>
        <end position="58"/>
    </location>
</feature>
<evidence type="ECO:0000256" key="2">
    <source>
        <dbReference type="ARBA" id="ARBA00022692"/>
    </source>
</evidence>
<reference evidence="7" key="1">
    <citation type="submission" date="2022-10" db="EMBL/GenBank/DDBJ databases">
        <title>Adaptive evolution leads to modifications in subtelomeric GC content in a zoonotic Cryptosporidium species.</title>
        <authorList>
            <person name="Li J."/>
            <person name="Feng Y."/>
            <person name="Xiao L."/>
        </authorList>
    </citation>
    <scope>NUCLEOTIDE SEQUENCE</scope>
    <source>
        <strain evidence="7">25894</strain>
    </source>
</reference>
<evidence type="ECO:0000313" key="8">
    <source>
        <dbReference type="Proteomes" id="UP001071777"/>
    </source>
</evidence>
<feature type="transmembrane region" description="Helical" evidence="6">
    <location>
        <begin position="246"/>
        <end position="267"/>
    </location>
</feature>
<dbReference type="PANTHER" id="PTHR11040:SF140">
    <property type="entry name" value="ZRT (ZRT), IRT- (IRT-) LIKE PROTEIN TRANSPORTER"/>
    <property type="match status" value="1"/>
</dbReference>
<evidence type="ECO:0000256" key="6">
    <source>
        <dbReference type="SAM" id="Phobius"/>
    </source>
</evidence>
<gene>
    <name evidence="7" type="ORF">OJ252_2674</name>
</gene>
<dbReference type="Proteomes" id="UP001071777">
    <property type="component" value="Unassembled WGS sequence"/>
</dbReference>
<protein>
    <submittedName>
        <fullName evidence="7">Zinc ZIP transporter protein</fullName>
    </submittedName>
</protein>
<feature type="region of interest" description="Disordered" evidence="5">
    <location>
        <begin position="116"/>
        <end position="166"/>
    </location>
</feature>
<proteinExistence type="predicted"/>